<evidence type="ECO:0000256" key="2">
    <source>
        <dbReference type="ARBA" id="ARBA00023002"/>
    </source>
</evidence>
<organism evidence="4 5">
    <name type="scientific">Candidatus Egerieicola pullicola</name>
    <dbReference type="NCBI Taxonomy" id="2840775"/>
    <lineage>
        <taxon>Bacteria</taxon>
        <taxon>Bacillati</taxon>
        <taxon>Bacillota</taxon>
        <taxon>Clostridia</taxon>
        <taxon>Eubacteriales</taxon>
        <taxon>Oscillospiraceae</taxon>
        <taxon>Oscillospiraceae incertae sedis</taxon>
        <taxon>Candidatus Egerieicola</taxon>
    </lineage>
</organism>
<reference evidence="4" key="2">
    <citation type="journal article" date="2021" name="PeerJ">
        <title>Extensive microbial diversity within the chicken gut microbiome revealed by metagenomics and culture.</title>
        <authorList>
            <person name="Gilroy R."/>
            <person name="Ravi A."/>
            <person name="Getino M."/>
            <person name="Pursley I."/>
            <person name="Horton D.L."/>
            <person name="Alikhan N.F."/>
            <person name="Baker D."/>
            <person name="Gharbi K."/>
            <person name="Hall N."/>
            <person name="Watson M."/>
            <person name="Adriaenssens E.M."/>
            <person name="Foster-Nyarko E."/>
            <person name="Jarju S."/>
            <person name="Secka A."/>
            <person name="Antonio M."/>
            <person name="Oren A."/>
            <person name="Chaudhuri R.R."/>
            <person name="La Ragione R."/>
            <person name="Hildebrand F."/>
            <person name="Pallen M.J."/>
        </authorList>
    </citation>
    <scope>NUCLEOTIDE SEQUENCE</scope>
    <source>
        <strain evidence="4">CHK184-25365</strain>
    </source>
</reference>
<proteinExistence type="inferred from homology"/>
<evidence type="ECO:0000313" key="4">
    <source>
        <dbReference type="EMBL" id="HIR41688.1"/>
    </source>
</evidence>
<evidence type="ECO:0000259" key="3">
    <source>
        <dbReference type="Pfam" id="PF00881"/>
    </source>
</evidence>
<dbReference type="SUPFAM" id="SSF55469">
    <property type="entry name" value="FMN-dependent nitroreductase-like"/>
    <property type="match status" value="1"/>
</dbReference>
<protein>
    <submittedName>
        <fullName evidence="4">Nitroreductase family protein</fullName>
    </submittedName>
</protein>
<dbReference type="Proteomes" id="UP000886749">
    <property type="component" value="Unassembled WGS sequence"/>
</dbReference>
<reference evidence="4" key="1">
    <citation type="submission" date="2020-10" db="EMBL/GenBank/DDBJ databases">
        <authorList>
            <person name="Gilroy R."/>
        </authorList>
    </citation>
    <scope>NUCLEOTIDE SEQUENCE</scope>
    <source>
        <strain evidence="4">CHK184-25365</strain>
    </source>
</reference>
<dbReference type="GO" id="GO:0016491">
    <property type="term" value="F:oxidoreductase activity"/>
    <property type="evidence" value="ECO:0007669"/>
    <property type="project" value="UniProtKB-KW"/>
</dbReference>
<sequence>MELMDYLTTRRSIRRYQDRLIPKETMEELIHIATLAPTGSGEQPWGFLVLDKKEEIDALSETIKAWLK</sequence>
<accession>A0A9D1DDB1</accession>
<dbReference type="InterPro" id="IPR029479">
    <property type="entry name" value="Nitroreductase"/>
</dbReference>
<dbReference type="PANTHER" id="PTHR43673:SF10">
    <property type="entry name" value="NADH DEHYDROGENASE_NAD(P)H NITROREDUCTASE XCC3605-RELATED"/>
    <property type="match status" value="1"/>
</dbReference>
<keyword evidence="2" id="KW-0560">Oxidoreductase</keyword>
<dbReference type="InterPro" id="IPR000415">
    <property type="entry name" value="Nitroreductase-like"/>
</dbReference>
<name>A0A9D1DDB1_9FIRM</name>
<dbReference type="EMBL" id="DVGY01000176">
    <property type="protein sequence ID" value="HIR41688.1"/>
    <property type="molecule type" value="Genomic_DNA"/>
</dbReference>
<feature type="domain" description="Nitroreductase" evidence="3">
    <location>
        <begin position="8"/>
        <end position="66"/>
    </location>
</feature>
<evidence type="ECO:0000256" key="1">
    <source>
        <dbReference type="ARBA" id="ARBA00007118"/>
    </source>
</evidence>
<dbReference type="AlphaFoldDB" id="A0A9D1DDB1"/>
<dbReference type="Pfam" id="PF00881">
    <property type="entry name" value="Nitroreductase"/>
    <property type="match status" value="1"/>
</dbReference>
<evidence type="ECO:0000313" key="5">
    <source>
        <dbReference type="Proteomes" id="UP000886749"/>
    </source>
</evidence>
<dbReference type="Gene3D" id="3.40.109.10">
    <property type="entry name" value="NADH Oxidase"/>
    <property type="match status" value="1"/>
</dbReference>
<comment type="similarity">
    <text evidence="1">Belongs to the nitroreductase family.</text>
</comment>
<gene>
    <name evidence="4" type="ORF">IAB36_07665</name>
</gene>
<feature type="non-terminal residue" evidence="4">
    <location>
        <position position="68"/>
    </location>
</feature>
<comment type="caution">
    <text evidence="4">The sequence shown here is derived from an EMBL/GenBank/DDBJ whole genome shotgun (WGS) entry which is preliminary data.</text>
</comment>
<dbReference type="PANTHER" id="PTHR43673">
    <property type="entry name" value="NAD(P)H NITROREDUCTASE YDGI-RELATED"/>
    <property type="match status" value="1"/>
</dbReference>